<keyword evidence="6 7" id="KW-0472">Membrane</keyword>
<dbReference type="InterPro" id="IPR007227">
    <property type="entry name" value="Cell_shape_determining_MreD"/>
</dbReference>
<feature type="transmembrane region" description="Helical" evidence="7">
    <location>
        <begin position="83"/>
        <end position="104"/>
    </location>
</feature>
<evidence type="ECO:0000256" key="1">
    <source>
        <dbReference type="ARBA" id="ARBA00004651"/>
    </source>
</evidence>
<evidence type="ECO:0000313" key="8">
    <source>
        <dbReference type="EMBL" id="SVA09455.1"/>
    </source>
</evidence>
<keyword evidence="4" id="KW-0133">Cell shape</keyword>
<evidence type="ECO:0000256" key="3">
    <source>
        <dbReference type="ARBA" id="ARBA00022692"/>
    </source>
</evidence>
<feature type="transmembrane region" description="Helical" evidence="7">
    <location>
        <begin position="12"/>
        <end position="33"/>
    </location>
</feature>
<comment type="subcellular location">
    <subcellularLocation>
        <location evidence="1">Cell membrane</location>
        <topology evidence="1">Multi-pass membrane protein</topology>
    </subcellularLocation>
</comment>
<feature type="transmembrane region" description="Helical" evidence="7">
    <location>
        <begin position="39"/>
        <end position="62"/>
    </location>
</feature>
<organism evidence="8">
    <name type="scientific">marine metagenome</name>
    <dbReference type="NCBI Taxonomy" id="408172"/>
    <lineage>
        <taxon>unclassified sequences</taxon>
        <taxon>metagenomes</taxon>
        <taxon>ecological metagenomes</taxon>
    </lineage>
</organism>
<evidence type="ECO:0000256" key="6">
    <source>
        <dbReference type="ARBA" id="ARBA00023136"/>
    </source>
</evidence>
<dbReference type="GO" id="GO:0005886">
    <property type="term" value="C:plasma membrane"/>
    <property type="evidence" value="ECO:0007669"/>
    <property type="project" value="UniProtKB-SubCell"/>
</dbReference>
<evidence type="ECO:0000256" key="5">
    <source>
        <dbReference type="ARBA" id="ARBA00022989"/>
    </source>
</evidence>
<evidence type="ECO:0000256" key="2">
    <source>
        <dbReference type="ARBA" id="ARBA00022475"/>
    </source>
</evidence>
<proteinExistence type="predicted"/>
<dbReference type="AlphaFoldDB" id="A0A381SZN5"/>
<reference evidence="8" key="1">
    <citation type="submission" date="2018-05" db="EMBL/GenBank/DDBJ databases">
        <authorList>
            <person name="Lanie J.A."/>
            <person name="Ng W.-L."/>
            <person name="Kazmierczak K.M."/>
            <person name="Andrzejewski T.M."/>
            <person name="Davidsen T.M."/>
            <person name="Wayne K.J."/>
            <person name="Tettelin H."/>
            <person name="Glass J.I."/>
            <person name="Rusch D."/>
            <person name="Podicherti R."/>
            <person name="Tsui H.-C.T."/>
            <person name="Winkler M.E."/>
        </authorList>
    </citation>
    <scope>NUCLEOTIDE SEQUENCE</scope>
</reference>
<keyword evidence="5 7" id="KW-1133">Transmembrane helix</keyword>
<dbReference type="NCBIfam" id="TIGR03426">
    <property type="entry name" value="shape_MreD"/>
    <property type="match status" value="1"/>
</dbReference>
<evidence type="ECO:0008006" key="9">
    <source>
        <dbReference type="Google" id="ProtNLM"/>
    </source>
</evidence>
<protein>
    <recommendedName>
        <fullName evidence="9">Rod shape-determining protein MreD</fullName>
    </recommendedName>
</protein>
<keyword evidence="2" id="KW-1003">Cell membrane</keyword>
<gene>
    <name evidence="8" type="ORF">METZ01_LOCUS62309</name>
</gene>
<keyword evidence="3 7" id="KW-0812">Transmembrane</keyword>
<dbReference type="EMBL" id="UINC01003813">
    <property type="protein sequence ID" value="SVA09455.1"/>
    <property type="molecule type" value="Genomic_DNA"/>
</dbReference>
<evidence type="ECO:0000256" key="7">
    <source>
        <dbReference type="SAM" id="Phobius"/>
    </source>
</evidence>
<dbReference type="GO" id="GO:0008360">
    <property type="term" value="P:regulation of cell shape"/>
    <property type="evidence" value="ECO:0007669"/>
    <property type="project" value="UniProtKB-KW"/>
</dbReference>
<sequence length="159" mass="17370">MFSIQTTLLGMFSLAGIVPDLILIVAVYCGIHSKKNSGIWLAVLIGFFQDCLSGGLLGVNSLSKGLAGLFFYSLKDKIIVEGTVPISFFIFVTSLVDGMIYFLAMTSLLGGQVKGGFFFSSLILFGIYNAVVAPFLFYLFDKGRQWVHLKFPSQALKTI</sequence>
<feature type="transmembrane region" description="Helical" evidence="7">
    <location>
        <begin position="116"/>
        <end position="140"/>
    </location>
</feature>
<name>A0A381SZN5_9ZZZZ</name>
<accession>A0A381SZN5</accession>
<dbReference type="Pfam" id="PF04093">
    <property type="entry name" value="MreD"/>
    <property type="match status" value="1"/>
</dbReference>
<evidence type="ECO:0000256" key="4">
    <source>
        <dbReference type="ARBA" id="ARBA00022960"/>
    </source>
</evidence>